<feature type="compositionally biased region" description="Basic and acidic residues" evidence="1">
    <location>
        <begin position="1"/>
        <end position="15"/>
    </location>
</feature>
<gene>
    <name evidence="2" type="ORF">KGQ19_47865</name>
</gene>
<evidence type="ECO:0000313" key="3">
    <source>
        <dbReference type="Proteomes" id="UP000730482"/>
    </source>
</evidence>
<feature type="region of interest" description="Disordered" evidence="1">
    <location>
        <begin position="1"/>
        <end position="20"/>
    </location>
</feature>
<accession>A0ABS5L8B0</accession>
<reference evidence="2 3" key="1">
    <citation type="submission" date="2020-02" db="EMBL/GenBank/DDBJ databases">
        <title>Acidophilic actinobacteria isolated from forest soil.</title>
        <authorList>
            <person name="Golinska P."/>
        </authorList>
    </citation>
    <scope>NUCLEOTIDE SEQUENCE [LARGE SCALE GENOMIC DNA]</scope>
    <source>
        <strain evidence="2 3">NL8</strain>
    </source>
</reference>
<keyword evidence="3" id="KW-1185">Reference proteome</keyword>
<evidence type="ECO:0000313" key="2">
    <source>
        <dbReference type="EMBL" id="MBS2554598.1"/>
    </source>
</evidence>
<proteinExistence type="predicted"/>
<evidence type="ECO:0000256" key="1">
    <source>
        <dbReference type="SAM" id="MobiDB-lite"/>
    </source>
</evidence>
<dbReference type="RefSeq" id="WP_212022201.1">
    <property type="nucleotide sequence ID" value="NZ_JAAFYZ010000412.1"/>
</dbReference>
<dbReference type="Proteomes" id="UP000730482">
    <property type="component" value="Unassembled WGS sequence"/>
</dbReference>
<dbReference type="EMBL" id="JAAFYZ010000412">
    <property type="protein sequence ID" value="MBS2554598.1"/>
    <property type="molecule type" value="Genomic_DNA"/>
</dbReference>
<comment type="caution">
    <text evidence="2">The sequence shown here is derived from an EMBL/GenBank/DDBJ whole genome shotgun (WGS) entry which is preliminary data.</text>
</comment>
<sequence length="74" mass="7625">MSEVTKKSTDPRPAERAPVPPSIVRKAVVASAMGNAMEWLDYGAFTPGTITGSSDGCSSLAKIDAEDEAALQAA</sequence>
<name>A0ABS5L8B0_9ACTN</name>
<protein>
    <submittedName>
        <fullName evidence="2">Uncharacterized protein</fullName>
    </submittedName>
</protein>
<organism evidence="2 3">
    <name type="scientific">Catenulispora pinistramenti</name>
    <dbReference type="NCBI Taxonomy" id="2705254"/>
    <lineage>
        <taxon>Bacteria</taxon>
        <taxon>Bacillati</taxon>
        <taxon>Actinomycetota</taxon>
        <taxon>Actinomycetes</taxon>
        <taxon>Catenulisporales</taxon>
        <taxon>Catenulisporaceae</taxon>
        <taxon>Catenulispora</taxon>
    </lineage>
</organism>